<evidence type="ECO:0000313" key="3">
    <source>
        <dbReference type="Proteomes" id="UP000012174"/>
    </source>
</evidence>
<dbReference type="HOGENOM" id="CLU_421520_0_0_1"/>
<feature type="compositionally biased region" description="Basic residues" evidence="1">
    <location>
        <begin position="144"/>
        <end position="154"/>
    </location>
</feature>
<dbReference type="KEGG" id="ela:UCREL1_2637"/>
<evidence type="ECO:0000313" key="2">
    <source>
        <dbReference type="EMBL" id="EMR70329.1"/>
    </source>
</evidence>
<feature type="compositionally biased region" description="Polar residues" evidence="1">
    <location>
        <begin position="579"/>
        <end position="592"/>
    </location>
</feature>
<feature type="compositionally biased region" description="Polar residues" evidence="1">
    <location>
        <begin position="209"/>
        <end position="228"/>
    </location>
</feature>
<feature type="compositionally biased region" description="Low complexity" evidence="1">
    <location>
        <begin position="188"/>
        <end position="199"/>
    </location>
</feature>
<feature type="compositionally biased region" description="Low complexity" evidence="1">
    <location>
        <begin position="593"/>
        <end position="613"/>
    </location>
</feature>
<evidence type="ECO:0000256" key="1">
    <source>
        <dbReference type="SAM" id="MobiDB-lite"/>
    </source>
</evidence>
<feature type="region of interest" description="Disordered" evidence="1">
    <location>
        <begin position="553"/>
        <end position="650"/>
    </location>
</feature>
<sequence length="650" mass="67589">MPPRRGRDDSDSDGEYLPKMSGRRRPKSVVNEADDEDRAPMTMRFRAAAAASPAAASPAAADPAAADPAVESPAAASPAAASPAAGPVTSPAAAEGLPVVAPSTPPGKILLPKATGPADKAPFLTGTTTAAANTKPAANAPVIKKPRRKGKPAKSKMAPKPGPTKGSLAQNDPFLGIATLFPRPPTGGRPVVPGPLGLPQGAMGEPQPEENNTQASHSSNNNTITGATGLNARTTTAPTSNSTPANNTNIANPYEMDPNGFPEHVIPPSLLPPHIIIPDNIYKALEHRYSAVPPTDEMDRLYQMGIQYGIGLGIACYKSGLMQELSDNGSLFGRKLVLDRGRTAEGVKDLIETNDYFDRVIAGQSFLLYEYWTQRINEQMSLENAGNAQGAAQNGAAFGMAATSLNPMLGQPTNQPNRGYSMDGPPAFDFNASTLNDRPMTGGLQAPRGPSTVFTNDFSTPSAASIPSYAGSDMYRNNNPINPTGSNAISFNVGSYTMGQQAAMNASNDMRNNGGMGTFTHDQWADVLGNFDYTPEEIQQKADELVVGPPAWRVNQPARQGGGAGQQRAGYQVGGTGNSNGARSSNGTRSSIGTGNFNVAGNGNVSGNSNDTGSAGANSPAGEGHDNSSTPMLAETRQGRAVIKTIPRDR</sequence>
<feature type="compositionally biased region" description="Low complexity" evidence="1">
    <location>
        <begin position="231"/>
        <end position="247"/>
    </location>
</feature>
<proteinExistence type="predicted"/>
<keyword evidence="3" id="KW-1185">Reference proteome</keyword>
<reference evidence="3" key="1">
    <citation type="journal article" date="2013" name="Genome Announc.">
        <title>Draft genome sequence of the grapevine dieback fungus Eutypa lata UCR-EL1.</title>
        <authorList>
            <person name="Blanco-Ulate B."/>
            <person name="Rolshausen P.E."/>
            <person name="Cantu D."/>
        </authorList>
    </citation>
    <scope>NUCLEOTIDE SEQUENCE [LARGE SCALE GENOMIC DNA]</scope>
    <source>
        <strain evidence="3">UCR-EL1</strain>
    </source>
</reference>
<protein>
    <submittedName>
        <fullName evidence="2">Uncharacterized protein</fullName>
    </submittedName>
</protein>
<accession>M7SUT5</accession>
<name>M7SUT5_EUTLA</name>
<dbReference type="OrthoDB" id="4749096at2759"/>
<feature type="region of interest" description="Disordered" evidence="1">
    <location>
        <begin position="1"/>
        <end position="247"/>
    </location>
</feature>
<gene>
    <name evidence="2" type="ORF">UCREL1_2637</name>
</gene>
<organism evidence="2 3">
    <name type="scientific">Eutypa lata (strain UCR-EL1)</name>
    <name type="common">Grapevine dieback disease fungus</name>
    <name type="synonym">Eutypa armeniacae</name>
    <dbReference type="NCBI Taxonomy" id="1287681"/>
    <lineage>
        <taxon>Eukaryota</taxon>
        <taxon>Fungi</taxon>
        <taxon>Dikarya</taxon>
        <taxon>Ascomycota</taxon>
        <taxon>Pezizomycotina</taxon>
        <taxon>Sordariomycetes</taxon>
        <taxon>Xylariomycetidae</taxon>
        <taxon>Xylariales</taxon>
        <taxon>Diatrypaceae</taxon>
        <taxon>Eutypa</taxon>
    </lineage>
</organism>
<dbReference type="EMBL" id="KB705885">
    <property type="protein sequence ID" value="EMR70329.1"/>
    <property type="molecule type" value="Genomic_DNA"/>
</dbReference>
<feature type="compositionally biased region" description="Low complexity" evidence="1">
    <location>
        <begin position="47"/>
        <end position="94"/>
    </location>
</feature>
<dbReference type="Proteomes" id="UP000012174">
    <property type="component" value="Unassembled WGS sequence"/>
</dbReference>
<dbReference type="AlphaFoldDB" id="M7SUT5"/>
<feature type="compositionally biased region" description="Low complexity" evidence="1">
    <location>
        <begin position="127"/>
        <end position="141"/>
    </location>
</feature>